<name>A0A314XJW1_PRUYE</name>
<sequence>MVPSSSDVVRRSELKRSIALSWLSEQYKCNEMSAGLRELGLRYGGLELIGEPKLAEWEESKLELMREEAKLVGRRGELIRELAELIRRG</sequence>
<evidence type="ECO:0000313" key="2">
    <source>
        <dbReference type="Proteomes" id="UP000250321"/>
    </source>
</evidence>
<keyword evidence="2" id="KW-1185">Reference proteome</keyword>
<evidence type="ECO:0000313" key="1">
    <source>
        <dbReference type="EMBL" id="PQP91703.1"/>
    </source>
</evidence>
<protein>
    <submittedName>
        <fullName evidence="1">Uncharacterized protein</fullName>
    </submittedName>
</protein>
<proteinExistence type="predicted"/>
<organism evidence="1 2">
    <name type="scientific">Prunus yedoensis var. nudiflora</name>
    <dbReference type="NCBI Taxonomy" id="2094558"/>
    <lineage>
        <taxon>Eukaryota</taxon>
        <taxon>Viridiplantae</taxon>
        <taxon>Streptophyta</taxon>
        <taxon>Embryophyta</taxon>
        <taxon>Tracheophyta</taxon>
        <taxon>Spermatophyta</taxon>
        <taxon>Magnoliopsida</taxon>
        <taxon>eudicotyledons</taxon>
        <taxon>Gunneridae</taxon>
        <taxon>Pentapetalae</taxon>
        <taxon>rosids</taxon>
        <taxon>fabids</taxon>
        <taxon>Rosales</taxon>
        <taxon>Rosaceae</taxon>
        <taxon>Amygdaloideae</taxon>
        <taxon>Amygdaleae</taxon>
        <taxon>Prunus</taxon>
    </lineage>
</organism>
<dbReference type="AlphaFoldDB" id="A0A314XJW1"/>
<gene>
    <name evidence="1" type="ORF">Pyn_39770</name>
</gene>
<dbReference type="EMBL" id="PJQY01002671">
    <property type="protein sequence ID" value="PQP91703.1"/>
    <property type="molecule type" value="Genomic_DNA"/>
</dbReference>
<comment type="caution">
    <text evidence="1">The sequence shown here is derived from an EMBL/GenBank/DDBJ whole genome shotgun (WGS) entry which is preliminary data.</text>
</comment>
<dbReference type="Proteomes" id="UP000250321">
    <property type="component" value="Unassembled WGS sequence"/>
</dbReference>
<reference evidence="1 2" key="1">
    <citation type="submission" date="2018-02" db="EMBL/GenBank/DDBJ databases">
        <title>Draft genome of wild Prunus yedoensis var. nudiflora.</title>
        <authorList>
            <person name="Baek S."/>
            <person name="Kim J.-H."/>
            <person name="Choi K."/>
            <person name="Kim G.-B."/>
            <person name="Cho A."/>
            <person name="Jang H."/>
            <person name="Shin C.-H."/>
            <person name="Yu H.-J."/>
            <person name="Mun J.-H."/>
        </authorList>
    </citation>
    <scope>NUCLEOTIDE SEQUENCE [LARGE SCALE GENOMIC DNA]</scope>
    <source>
        <strain evidence="2">cv. Jeju island</strain>
        <tissue evidence="1">Leaf</tissue>
    </source>
</reference>
<accession>A0A314XJW1</accession>